<dbReference type="Proteomes" id="UP001458880">
    <property type="component" value="Unassembled WGS sequence"/>
</dbReference>
<dbReference type="SUPFAM" id="SSF57756">
    <property type="entry name" value="Retrovirus zinc finger-like domains"/>
    <property type="match status" value="1"/>
</dbReference>
<organism evidence="3 4">
    <name type="scientific">Popillia japonica</name>
    <name type="common">Japanese beetle</name>
    <dbReference type="NCBI Taxonomy" id="7064"/>
    <lineage>
        <taxon>Eukaryota</taxon>
        <taxon>Metazoa</taxon>
        <taxon>Ecdysozoa</taxon>
        <taxon>Arthropoda</taxon>
        <taxon>Hexapoda</taxon>
        <taxon>Insecta</taxon>
        <taxon>Pterygota</taxon>
        <taxon>Neoptera</taxon>
        <taxon>Endopterygota</taxon>
        <taxon>Coleoptera</taxon>
        <taxon>Polyphaga</taxon>
        <taxon>Scarabaeiformia</taxon>
        <taxon>Scarabaeidae</taxon>
        <taxon>Rutelinae</taxon>
        <taxon>Popillia</taxon>
    </lineage>
</organism>
<dbReference type="EMBL" id="JASPKY010000547">
    <property type="protein sequence ID" value="KAK9693257.1"/>
    <property type="molecule type" value="Genomic_DNA"/>
</dbReference>
<dbReference type="PANTHER" id="PTHR37984:SF5">
    <property type="entry name" value="PROTEIN NYNRIN-LIKE"/>
    <property type="match status" value="1"/>
</dbReference>
<feature type="domain" description="CCHC-type" evidence="2">
    <location>
        <begin position="6"/>
        <end position="20"/>
    </location>
</feature>
<name>A0AAW1IUD2_POPJA</name>
<accession>A0AAW1IUD2</accession>
<dbReference type="GO" id="GO:0003676">
    <property type="term" value="F:nucleic acid binding"/>
    <property type="evidence" value="ECO:0007669"/>
    <property type="project" value="InterPro"/>
</dbReference>
<comment type="caution">
    <text evidence="3">The sequence shown here is derived from an EMBL/GenBank/DDBJ whole genome shotgun (WGS) entry which is preliminary data.</text>
</comment>
<dbReference type="InterPro" id="IPR050951">
    <property type="entry name" value="Retrovirus_Pol_polyprotein"/>
</dbReference>
<evidence type="ECO:0000313" key="3">
    <source>
        <dbReference type="EMBL" id="KAK9693257.1"/>
    </source>
</evidence>
<dbReference type="InterPro" id="IPR043128">
    <property type="entry name" value="Rev_trsase/Diguanyl_cyclase"/>
</dbReference>
<protein>
    <recommendedName>
        <fullName evidence="2">CCHC-type domain-containing protein</fullName>
    </recommendedName>
</protein>
<evidence type="ECO:0000259" key="2">
    <source>
        <dbReference type="PROSITE" id="PS50158"/>
    </source>
</evidence>
<dbReference type="InterPro" id="IPR036875">
    <property type="entry name" value="Znf_CCHC_sf"/>
</dbReference>
<dbReference type="PANTHER" id="PTHR37984">
    <property type="entry name" value="PROTEIN CBG26694"/>
    <property type="match status" value="1"/>
</dbReference>
<evidence type="ECO:0000313" key="4">
    <source>
        <dbReference type="Proteomes" id="UP001458880"/>
    </source>
</evidence>
<evidence type="ECO:0000256" key="1">
    <source>
        <dbReference type="PROSITE-ProRule" id="PRU00047"/>
    </source>
</evidence>
<dbReference type="Gene3D" id="3.30.70.270">
    <property type="match status" value="1"/>
</dbReference>
<proteinExistence type="predicted"/>
<dbReference type="Gene3D" id="4.10.60.10">
    <property type="entry name" value="Zinc finger, CCHC-type"/>
    <property type="match status" value="1"/>
</dbReference>
<keyword evidence="1" id="KW-0863">Zinc-finger</keyword>
<dbReference type="Gene3D" id="3.10.10.10">
    <property type="entry name" value="HIV Type 1 Reverse Transcriptase, subunit A, domain 1"/>
    <property type="match status" value="1"/>
</dbReference>
<dbReference type="AlphaFoldDB" id="A0AAW1IUD2"/>
<gene>
    <name evidence="3" type="ORF">QE152_g34330</name>
</gene>
<keyword evidence="1" id="KW-0862">Zinc</keyword>
<keyword evidence="4" id="KW-1185">Reference proteome</keyword>
<dbReference type="SMART" id="SM00343">
    <property type="entry name" value="ZnF_C2HC"/>
    <property type="match status" value="2"/>
</dbReference>
<dbReference type="PROSITE" id="PS50158">
    <property type="entry name" value="ZF_CCHC"/>
    <property type="match status" value="2"/>
</dbReference>
<keyword evidence="1" id="KW-0479">Metal-binding</keyword>
<dbReference type="InterPro" id="IPR001878">
    <property type="entry name" value="Znf_CCHC"/>
</dbReference>
<dbReference type="GO" id="GO:0008270">
    <property type="term" value="F:zinc ion binding"/>
    <property type="evidence" value="ECO:0007669"/>
    <property type="project" value="UniProtKB-KW"/>
</dbReference>
<reference evidence="3 4" key="1">
    <citation type="journal article" date="2024" name="BMC Genomics">
        <title>De novo assembly and annotation of Popillia japonica's genome with initial clues to its potential as an invasive pest.</title>
        <authorList>
            <person name="Cucini C."/>
            <person name="Boschi S."/>
            <person name="Funari R."/>
            <person name="Cardaioli E."/>
            <person name="Iannotti N."/>
            <person name="Marturano G."/>
            <person name="Paoli F."/>
            <person name="Bruttini M."/>
            <person name="Carapelli A."/>
            <person name="Frati F."/>
            <person name="Nardi F."/>
        </authorList>
    </citation>
    <scope>NUCLEOTIDE SEQUENCE [LARGE SCALE GENOMIC DNA]</scope>
    <source>
        <strain evidence="3">DMR45628</strain>
    </source>
</reference>
<feature type="domain" description="CCHC-type" evidence="2">
    <location>
        <begin position="27"/>
        <end position="40"/>
    </location>
</feature>
<sequence length="195" mass="22033">MKNKIKCYRCGGESHLANKCNHKNSTCYYCHKKGHIQKVCLKAKSKCHATNSTNLVEETDDSDDNDSNVEFLANIHSKLLSKLFLTVKCNNIDVKFEIDSGSPLVEIGFVKIECKGTAIDGCKLYIVDADRQSLVGRDWIQKMNLNWMNPNLVIDSHPIPTVEELFTDMSGGEKFTKIDLSQAYLQLDDMITKHT</sequence>